<dbReference type="GO" id="GO:0004497">
    <property type="term" value="F:monooxygenase activity"/>
    <property type="evidence" value="ECO:0007669"/>
    <property type="project" value="UniProtKB-KW"/>
</dbReference>
<gene>
    <name evidence="15" type="ORF">CC86DRAFT_450279</name>
</gene>
<dbReference type="FunFam" id="1.10.630.10:FF:000047">
    <property type="entry name" value="Cytochrome P450 monooxygenase"/>
    <property type="match status" value="1"/>
</dbReference>
<keyword evidence="11 14" id="KW-0472">Membrane</keyword>
<keyword evidence="10 13" id="KW-0503">Monooxygenase</keyword>
<dbReference type="InterPro" id="IPR002401">
    <property type="entry name" value="Cyt_P450_E_grp-I"/>
</dbReference>
<evidence type="ECO:0000256" key="4">
    <source>
        <dbReference type="ARBA" id="ARBA00022617"/>
    </source>
</evidence>
<feature type="binding site" description="axial binding residue" evidence="12">
    <location>
        <position position="458"/>
    </location>
    <ligand>
        <name>heme</name>
        <dbReference type="ChEBI" id="CHEBI:30413"/>
    </ligand>
    <ligandPart>
        <name>Fe</name>
        <dbReference type="ChEBI" id="CHEBI:18248"/>
    </ligandPart>
</feature>
<dbReference type="Pfam" id="PF00067">
    <property type="entry name" value="p450"/>
    <property type="match status" value="1"/>
</dbReference>
<sequence>MSPAPQDGLSSLLRLLHSVSISRFFVLTIAFFVVRFFARAIQRVYFHPLSKFPGPKLLAATRISGHIKTWNGTRHLSLMKLHREYGPVVRVNHDELSFTDPNAWRDIYGHGSKGTAGSSPTKDWLRYGKTLNGSPSLLQARDVDHSRQRKIFTPAFSDRALKQQEPLFLKYTNQLVAKLKESVQGDSNKRIDMIQMYNFCTFDIMGDLTFGESLHMLDKAAYDPWVSTIFSSVRMGARMSTLANYQIMVSIVRTLIPKSRNRARYNHFAHSVTRVTKRLEKGREAEGVDLWDLVLAQEDGKGLTRGEMDSNASLFMIAGTETTATLVSGLTYLLLTHPECMQKVVAEIRNAFANTDDMTMEKLAALPYYAACIKEAFRLYPPVPLGLPRTTPEDGSTICGHFVPPRTIVTIPQHAMYTHPQNFKRSFEYLPQRWLGDPEFASDQRHALQPFSVGARNCVGQNLAYHELRLIVAKVLFAFDLELAPECEGWLDQDTYILWQKKPLMCKLSAVN</sequence>
<dbReference type="PROSITE" id="PS00086">
    <property type="entry name" value="CYTOCHROME_P450"/>
    <property type="match status" value="1"/>
</dbReference>
<dbReference type="InterPro" id="IPR001128">
    <property type="entry name" value="Cyt_P450"/>
</dbReference>
<evidence type="ECO:0000256" key="14">
    <source>
        <dbReference type="SAM" id="Phobius"/>
    </source>
</evidence>
<keyword evidence="8 13" id="KW-0560">Oxidoreductase</keyword>
<dbReference type="InterPro" id="IPR017972">
    <property type="entry name" value="Cyt_P450_CS"/>
</dbReference>
<dbReference type="GO" id="GO:0020037">
    <property type="term" value="F:heme binding"/>
    <property type="evidence" value="ECO:0007669"/>
    <property type="project" value="InterPro"/>
</dbReference>
<comment type="subcellular location">
    <subcellularLocation>
        <location evidence="2">Membrane</location>
        <topology evidence="2">Single-pass membrane protein</topology>
    </subcellularLocation>
</comment>
<evidence type="ECO:0000256" key="1">
    <source>
        <dbReference type="ARBA" id="ARBA00001971"/>
    </source>
</evidence>
<feature type="transmembrane region" description="Helical" evidence="14">
    <location>
        <begin position="20"/>
        <end position="38"/>
    </location>
</feature>
<keyword evidence="7 14" id="KW-1133">Transmembrane helix</keyword>
<dbReference type="CDD" id="cd11058">
    <property type="entry name" value="CYP60B-like"/>
    <property type="match status" value="1"/>
</dbReference>
<dbReference type="EMBL" id="MU006247">
    <property type="protein sequence ID" value="KAF2819042.1"/>
    <property type="molecule type" value="Genomic_DNA"/>
</dbReference>
<dbReference type="InterPro" id="IPR050121">
    <property type="entry name" value="Cytochrome_P450_monoxygenase"/>
</dbReference>
<keyword evidence="16" id="KW-1185">Reference proteome</keyword>
<dbReference type="Proteomes" id="UP000799424">
    <property type="component" value="Unassembled WGS sequence"/>
</dbReference>
<protein>
    <submittedName>
        <fullName evidence="15">Cytochrome P450</fullName>
    </submittedName>
</protein>
<evidence type="ECO:0000256" key="3">
    <source>
        <dbReference type="ARBA" id="ARBA00010617"/>
    </source>
</evidence>
<dbReference type="GO" id="GO:0016020">
    <property type="term" value="C:membrane"/>
    <property type="evidence" value="ECO:0007669"/>
    <property type="project" value="UniProtKB-SubCell"/>
</dbReference>
<dbReference type="PRINTS" id="PR00385">
    <property type="entry name" value="P450"/>
</dbReference>
<dbReference type="PRINTS" id="PR00463">
    <property type="entry name" value="EP450I"/>
</dbReference>
<name>A0A6A6ZD53_9PLEO</name>
<evidence type="ECO:0000256" key="8">
    <source>
        <dbReference type="ARBA" id="ARBA00023002"/>
    </source>
</evidence>
<keyword evidence="5 14" id="KW-0812">Transmembrane</keyword>
<evidence type="ECO:0000313" key="15">
    <source>
        <dbReference type="EMBL" id="KAF2819042.1"/>
    </source>
</evidence>
<evidence type="ECO:0000313" key="16">
    <source>
        <dbReference type="Proteomes" id="UP000799424"/>
    </source>
</evidence>
<evidence type="ECO:0000256" key="7">
    <source>
        <dbReference type="ARBA" id="ARBA00022989"/>
    </source>
</evidence>
<evidence type="ECO:0000256" key="6">
    <source>
        <dbReference type="ARBA" id="ARBA00022723"/>
    </source>
</evidence>
<dbReference type="AlphaFoldDB" id="A0A6A6ZD53"/>
<organism evidence="15 16">
    <name type="scientific">Ophiobolus disseminans</name>
    <dbReference type="NCBI Taxonomy" id="1469910"/>
    <lineage>
        <taxon>Eukaryota</taxon>
        <taxon>Fungi</taxon>
        <taxon>Dikarya</taxon>
        <taxon>Ascomycota</taxon>
        <taxon>Pezizomycotina</taxon>
        <taxon>Dothideomycetes</taxon>
        <taxon>Pleosporomycetidae</taxon>
        <taxon>Pleosporales</taxon>
        <taxon>Pleosporineae</taxon>
        <taxon>Phaeosphaeriaceae</taxon>
        <taxon>Ophiobolus</taxon>
    </lineage>
</organism>
<evidence type="ECO:0000256" key="11">
    <source>
        <dbReference type="ARBA" id="ARBA00023136"/>
    </source>
</evidence>
<dbReference type="GO" id="GO:0016705">
    <property type="term" value="F:oxidoreductase activity, acting on paired donors, with incorporation or reduction of molecular oxygen"/>
    <property type="evidence" value="ECO:0007669"/>
    <property type="project" value="InterPro"/>
</dbReference>
<evidence type="ECO:0000256" key="10">
    <source>
        <dbReference type="ARBA" id="ARBA00023033"/>
    </source>
</evidence>
<keyword evidence="9 12" id="KW-0408">Iron</keyword>
<dbReference type="SUPFAM" id="SSF48264">
    <property type="entry name" value="Cytochrome P450"/>
    <property type="match status" value="1"/>
</dbReference>
<keyword evidence="4 12" id="KW-0349">Heme</keyword>
<feature type="transmembrane region" description="Helical" evidence="14">
    <location>
        <begin position="314"/>
        <end position="335"/>
    </location>
</feature>
<comment type="cofactor">
    <cofactor evidence="1 12">
        <name>heme</name>
        <dbReference type="ChEBI" id="CHEBI:30413"/>
    </cofactor>
</comment>
<dbReference type="GO" id="GO:0009403">
    <property type="term" value="P:toxin biosynthetic process"/>
    <property type="evidence" value="ECO:0007669"/>
    <property type="project" value="UniProtKB-ARBA"/>
</dbReference>
<dbReference type="PANTHER" id="PTHR24305">
    <property type="entry name" value="CYTOCHROME P450"/>
    <property type="match status" value="1"/>
</dbReference>
<comment type="similarity">
    <text evidence="3 13">Belongs to the cytochrome P450 family.</text>
</comment>
<evidence type="ECO:0000256" key="13">
    <source>
        <dbReference type="RuleBase" id="RU000461"/>
    </source>
</evidence>
<keyword evidence="6 12" id="KW-0479">Metal-binding</keyword>
<evidence type="ECO:0000256" key="2">
    <source>
        <dbReference type="ARBA" id="ARBA00004167"/>
    </source>
</evidence>
<dbReference type="OrthoDB" id="1470350at2759"/>
<dbReference type="PANTHER" id="PTHR24305:SF210">
    <property type="entry name" value="CYTOCHROME P450 MONOOXYGENASE ASQL-RELATED"/>
    <property type="match status" value="1"/>
</dbReference>
<proteinExistence type="inferred from homology"/>
<reference evidence="15" key="1">
    <citation type="journal article" date="2020" name="Stud. Mycol.">
        <title>101 Dothideomycetes genomes: a test case for predicting lifestyles and emergence of pathogens.</title>
        <authorList>
            <person name="Haridas S."/>
            <person name="Albert R."/>
            <person name="Binder M."/>
            <person name="Bloem J."/>
            <person name="Labutti K."/>
            <person name="Salamov A."/>
            <person name="Andreopoulos B."/>
            <person name="Baker S."/>
            <person name="Barry K."/>
            <person name="Bills G."/>
            <person name="Bluhm B."/>
            <person name="Cannon C."/>
            <person name="Castanera R."/>
            <person name="Culley D."/>
            <person name="Daum C."/>
            <person name="Ezra D."/>
            <person name="Gonzalez J."/>
            <person name="Henrissat B."/>
            <person name="Kuo A."/>
            <person name="Liang C."/>
            <person name="Lipzen A."/>
            <person name="Lutzoni F."/>
            <person name="Magnuson J."/>
            <person name="Mondo S."/>
            <person name="Nolan M."/>
            <person name="Ohm R."/>
            <person name="Pangilinan J."/>
            <person name="Park H.-J."/>
            <person name="Ramirez L."/>
            <person name="Alfaro M."/>
            <person name="Sun H."/>
            <person name="Tritt A."/>
            <person name="Yoshinaga Y."/>
            <person name="Zwiers L.-H."/>
            <person name="Turgeon B."/>
            <person name="Goodwin S."/>
            <person name="Spatafora J."/>
            <person name="Crous P."/>
            <person name="Grigoriev I."/>
        </authorList>
    </citation>
    <scope>NUCLEOTIDE SEQUENCE</scope>
    <source>
        <strain evidence="15">CBS 113818</strain>
    </source>
</reference>
<dbReference type="InterPro" id="IPR036396">
    <property type="entry name" value="Cyt_P450_sf"/>
</dbReference>
<dbReference type="GO" id="GO:0005506">
    <property type="term" value="F:iron ion binding"/>
    <property type="evidence" value="ECO:0007669"/>
    <property type="project" value="InterPro"/>
</dbReference>
<evidence type="ECO:0000256" key="12">
    <source>
        <dbReference type="PIRSR" id="PIRSR602401-1"/>
    </source>
</evidence>
<evidence type="ECO:0000256" key="9">
    <source>
        <dbReference type="ARBA" id="ARBA00023004"/>
    </source>
</evidence>
<evidence type="ECO:0000256" key="5">
    <source>
        <dbReference type="ARBA" id="ARBA00022692"/>
    </source>
</evidence>
<dbReference type="Gene3D" id="1.10.630.10">
    <property type="entry name" value="Cytochrome P450"/>
    <property type="match status" value="1"/>
</dbReference>
<accession>A0A6A6ZD53</accession>